<proteinExistence type="inferred from homology"/>
<dbReference type="OrthoDB" id="2015551at2759"/>
<evidence type="ECO:0000256" key="3">
    <source>
        <dbReference type="ARBA" id="ARBA00022833"/>
    </source>
</evidence>
<comment type="cofactor">
    <cofactor evidence="7">
        <name>Cu cation</name>
        <dbReference type="ChEBI" id="CHEBI:23378"/>
    </cofactor>
    <text evidence="7">Binds 1 copper ion per subunit.</text>
</comment>
<sequence length="290" mass="31358">MVKAVVVLKGDPNVSGTIFFEQQDNGPVKVSGTVQGLKPGLHGFHVHEFGDNTNGCTSAGPHYNPFNKTHGGPADEERHVGDLGNIEANDTGVANVAIEDSLISLNGEKSIVGRSLVVHADPDDLGRGGHELSKTTGNAGGRLVCGVIGTDETINPDYQHSTKWLSINADVALAFGLIIFYALFVLFILFIVIRIVVTICMTTNRVPKSKNPKIKIRSEYGSDTSNSSNSCRTRTMIHCDHRIKTINKVIYHLLHSWTPIIIAITTILIELVHSSLINDDDDNNNNSSGV</sequence>
<evidence type="ECO:0000256" key="7">
    <source>
        <dbReference type="RuleBase" id="RU000393"/>
    </source>
</evidence>
<dbReference type="InterPro" id="IPR024134">
    <property type="entry name" value="SOD_Cu/Zn_/chaperone"/>
</dbReference>
<dbReference type="GO" id="GO:0004784">
    <property type="term" value="F:superoxide dismutase activity"/>
    <property type="evidence" value="ECO:0007669"/>
    <property type="project" value="UniProtKB-EC"/>
</dbReference>
<keyword evidence="8" id="KW-1133">Transmembrane helix</keyword>
<comment type="cofactor">
    <cofactor evidence="7">
        <name>Zn(2+)</name>
        <dbReference type="ChEBI" id="CHEBI:29105"/>
    </cofactor>
    <text evidence="7">Binds 1 zinc ion per subunit.</text>
</comment>
<comment type="caution">
    <text evidence="10">The sequence shown here is derived from an EMBL/GenBank/DDBJ whole genome shotgun (WGS) entry which is preliminary data.</text>
</comment>
<organism evidence="10 11">
    <name type="scientific">Euroglyphus maynei</name>
    <name type="common">Mayne's house dust mite</name>
    <dbReference type="NCBI Taxonomy" id="6958"/>
    <lineage>
        <taxon>Eukaryota</taxon>
        <taxon>Metazoa</taxon>
        <taxon>Ecdysozoa</taxon>
        <taxon>Arthropoda</taxon>
        <taxon>Chelicerata</taxon>
        <taxon>Arachnida</taxon>
        <taxon>Acari</taxon>
        <taxon>Acariformes</taxon>
        <taxon>Sarcoptiformes</taxon>
        <taxon>Astigmata</taxon>
        <taxon>Psoroptidia</taxon>
        <taxon>Analgoidea</taxon>
        <taxon>Pyroglyphidae</taxon>
        <taxon>Pyroglyphinae</taxon>
        <taxon>Euroglyphus</taxon>
    </lineage>
</organism>
<evidence type="ECO:0000313" key="10">
    <source>
        <dbReference type="EMBL" id="OTF74908.1"/>
    </source>
</evidence>
<dbReference type="EC" id="1.15.1.1" evidence="7"/>
<dbReference type="SUPFAM" id="SSF49329">
    <property type="entry name" value="Cu,Zn superoxide dismutase-like"/>
    <property type="match status" value="1"/>
</dbReference>
<evidence type="ECO:0000256" key="4">
    <source>
        <dbReference type="ARBA" id="ARBA00022862"/>
    </source>
</evidence>
<reference evidence="10 11" key="1">
    <citation type="submission" date="2017-03" db="EMBL/GenBank/DDBJ databases">
        <title>Genome Survey of Euroglyphus maynei.</title>
        <authorList>
            <person name="Arlian L.G."/>
            <person name="Morgan M.S."/>
            <person name="Rider S.D."/>
        </authorList>
    </citation>
    <scope>NUCLEOTIDE SEQUENCE [LARGE SCALE GENOMIC DNA]</scope>
    <source>
        <strain evidence="10">Arlian Lab</strain>
        <tissue evidence="10">Whole body</tissue>
    </source>
</reference>
<keyword evidence="6 7" id="KW-0186">Copper</keyword>
<evidence type="ECO:0000256" key="6">
    <source>
        <dbReference type="ARBA" id="ARBA00023008"/>
    </source>
</evidence>
<keyword evidence="8" id="KW-0472">Membrane</keyword>
<dbReference type="PROSITE" id="PS00087">
    <property type="entry name" value="SOD_CU_ZN_1"/>
    <property type="match status" value="1"/>
</dbReference>
<dbReference type="PRINTS" id="PR00068">
    <property type="entry name" value="CUZNDISMTASE"/>
</dbReference>
<dbReference type="Proteomes" id="UP000194236">
    <property type="component" value="Unassembled WGS sequence"/>
</dbReference>
<dbReference type="PANTHER" id="PTHR10003">
    <property type="entry name" value="SUPEROXIDE DISMUTASE CU-ZN -RELATED"/>
    <property type="match status" value="1"/>
</dbReference>
<evidence type="ECO:0000256" key="1">
    <source>
        <dbReference type="ARBA" id="ARBA00010457"/>
    </source>
</evidence>
<feature type="transmembrane region" description="Helical" evidence="8">
    <location>
        <begin position="171"/>
        <end position="197"/>
    </location>
</feature>
<keyword evidence="3 7" id="KW-0862">Zinc</keyword>
<keyword evidence="8" id="KW-0812">Transmembrane</keyword>
<evidence type="ECO:0000256" key="2">
    <source>
        <dbReference type="ARBA" id="ARBA00022723"/>
    </source>
</evidence>
<feature type="domain" description="Superoxide dismutase copper/zinc binding" evidence="9">
    <location>
        <begin position="14"/>
        <end position="148"/>
    </location>
</feature>
<keyword evidence="4" id="KW-0049">Antioxidant</keyword>
<gene>
    <name evidence="10" type="ORF">BLA29_001712</name>
</gene>
<dbReference type="PROSITE" id="PS00332">
    <property type="entry name" value="SOD_CU_ZN_2"/>
    <property type="match status" value="1"/>
</dbReference>
<evidence type="ECO:0000259" key="9">
    <source>
        <dbReference type="Pfam" id="PF00080"/>
    </source>
</evidence>
<protein>
    <recommendedName>
        <fullName evidence="7">Superoxide dismutase [Cu-Zn]</fullName>
        <ecNumber evidence="7">1.15.1.1</ecNumber>
    </recommendedName>
</protein>
<keyword evidence="5 7" id="KW-0560">Oxidoreductase</keyword>
<comment type="catalytic activity">
    <reaction evidence="7">
        <text>2 superoxide + 2 H(+) = H2O2 + O2</text>
        <dbReference type="Rhea" id="RHEA:20696"/>
        <dbReference type="ChEBI" id="CHEBI:15378"/>
        <dbReference type="ChEBI" id="CHEBI:15379"/>
        <dbReference type="ChEBI" id="CHEBI:16240"/>
        <dbReference type="ChEBI" id="CHEBI:18421"/>
        <dbReference type="EC" id="1.15.1.1"/>
    </reaction>
</comment>
<dbReference type="InterPro" id="IPR018152">
    <property type="entry name" value="SOD_Cu/Zn_BS"/>
</dbReference>
<dbReference type="EMBL" id="MUJZ01044706">
    <property type="protein sequence ID" value="OTF74908.1"/>
    <property type="molecule type" value="Genomic_DNA"/>
</dbReference>
<name>A0A1Y3B4L9_EURMA</name>
<dbReference type="CDD" id="cd00305">
    <property type="entry name" value="Cu-Zn_Superoxide_Dismutase"/>
    <property type="match status" value="1"/>
</dbReference>
<evidence type="ECO:0000313" key="11">
    <source>
        <dbReference type="Proteomes" id="UP000194236"/>
    </source>
</evidence>
<dbReference type="Gene3D" id="2.60.40.200">
    <property type="entry name" value="Superoxide dismutase, copper/zinc binding domain"/>
    <property type="match status" value="1"/>
</dbReference>
<evidence type="ECO:0000256" key="8">
    <source>
        <dbReference type="SAM" id="Phobius"/>
    </source>
</evidence>
<accession>A0A1Y3B4L9</accession>
<comment type="similarity">
    <text evidence="1 7">Belongs to the Cu-Zn superoxide dismutase family.</text>
</comment>
<comment type="function">
    <text evidence="7">Destroys radicals which are normally produced within the cells and which are toxic to biological systems.</text>
</comment>
<dbReference type="AlphaFoldDB" id="A0A1Y3B4L9"/>
<dbReference type="Pfam" id="PF00080">
    <property type="entry name" value="Sod_Cu"/>
    <property type="match status" value="1"/>
</dbReference>
<dbReference type="FunFam" id="2.60.40.200:FF:000001">
    <property type="entry name" value="Superoxide dismutase [Cu-Zn]"/>
    <property type="match status" value="1"/>
</dbReference>
<dbReference type="GO" id="GO:0005507">
    <property type="term" value="F:copper ion binding"/>
    <property type="evidence" value="ECO:0007669"/>
    <property type="project" value="InterPro"/>
</dbReference>
<keyword evidence="2 7" id="KW-0479">Metal-binding</keyword>
<evidence type="ECO:0000256" key="5">
    <source>
        <dbReference type="ARBA" id="ARBA00023002"/>
    </source>
</evidence>
<feature type="transmembrane region" description="Helical" evidence="8">
    <location>
        <begin position="249"/>
        <end position="269"/>
    </location>
</feature>
<dbReference type="InterPro" id="IPR001424">
    <property type="entry name" value="SOD_Cu_Zn_dom"/>
</dbReference>
<dbReference type="InterPro" id="IPR036423">
    <property type="entry name" value="SOD-like_Cu/Zn_dom_sf"/>
</dbReference>
<keyword evidence="11" id="KW-1185">Reference proteome</keyword>